<proteinExistence type="predicted"/>
<dbReference type="SUPFAM" id="SSF48208">
    <property type="entry name" value="Six-hairpin glycosidases"/>
    <property type="match status" value="1"/>
</dbReference>
<name>A0A7M5WY67_9CNID</name>
<accession>A0A7M5WY67</accession>
<dbReference type="Pfam" id="PF22422">
    <property type="entry name" value="MGH1-like_GH"/>
    <property type="match status" value="1"/>
</dbReference>
<dbReference type="Gene3D" id="1.50.10.10">
    <property type="match status" value="1"/>
</dbReference>
<dbReference type="AlphaFoldDB" id="A0A7M5WY67"/>
<dbReference type="InterPro" id="IPR012341">
    <property type="entry name" value="6hp_glycosidase-like_sf"/>
</dbReference>
<evidence type="ECO:0000259" key="2">
    <source>
        <dbReference type="Pfam" id="PF22422"/>
    </source>
</evidence>
<dbReference type="InterPro" id="IPR054491">
    <property type="entry name" value="MGH1-like_GH"/>
</dbReference>
<dbReference type="PANTHER" id="PTHR10412">
    <property type="entry name" value="MANNOSYL-OLIGOSACCHARIDE GLUCOSIDASE"/>
    <property type="match status" value="1"/>
</dbReference>
<evidence type="ECO:0000313" key="4">
    <source>
        <dbReference type="Proteomes" id="UP000594262"/>
    </source>
</evidence>
<evidence type="ECO:0000313" key="3">
    <source>
        <dbReference type="EnsemblMetazoa" id="CLYHEMP014868.1"/>
    </source>
</evidence>
<organism evidence="3 4">
    <name type="scientific">Clytia hemisphaerica</name>
    <dbReference type="NCBI Taxonomy" id="252671"/>
    <lineage>
        <taxon>Eukaryota</taxon>
        <taxon>Metazoa</taxon>
        <taxon>Cnidaria</taxon>
        <taxon>Hydrozoa</taxon>
        <taxon>Hydroidolina</taxon>
        <taxon>Leptothecata</taxon>
        <taxon>Obeliida</taxon>
        <taxon>Clytiidae</taxon>
        <taxon>Clytia</taxon>
    </lineage>
</organism>
<dbReference type="GO" id="GO:0009311">
    <property type="term" value="P:oligosaccharide metabolic process"/>
    <property type="evidence" value="ECO:0007669"/>
    <property type="project" value="InterPro"/>
</dbReference>
<dbReference type="Proteomes" id="UP000594262">
    <property type="component" value="Unplaced"/>
</dbReference>
<keyword evidence="4" id="KW-1185">Reference proteome</keyword>
<dbReference type="RefSeq" id="XP_066918315.1">
    <property type="nucleotide sequence ID" value="XM_067062214.1"/>
</dbReference>
<dbReference type="OrthoDB" id="14419at2759"/>
<feature type="domain" description="Mannosylglycerate hydrolase MGH1-like glycoside hydrolase" evidence="2">
    <location>
        <begin position="447"/>
        <end position="549"/>
    </location>
</feature>
<evidence type="ECO:0008006" key="5">
    <source>
        <dbReference type="Google" id="ProtNLM"/>
    </source>
</evidence>
<dbReference type="InterPro" id="IPR031335">
    <property type="entry name" value="Glyco_hydro_63_C"/>
</dbReference>
<reference evidence="3" key="1">
    <citation type="submission" date="2021-01" db="UniProtKB">
        <authorList>
            <consortium name="EnsemblMetazoa"/>
        </authorList>
    </citation>
    <scope>IDENTIFICATION</scope>
</reference>
<sequence>MKSVKTWPVLMEEKASEIDRLKEDEERSHNWKRWGPYLSERQWGTVREDYSADGDCWNYFTHDQSRSRAYRWGEDGLLGFCDRQCRLCFGLSLWNGKDAILKERMFGLINSEGNHGEDVKELYYYQDSTPTHSYMKSLYKYPQNEFPYTSLVEENQRRGVEHPEYELLDTGAFADNKYYDVTAEYAKRSAEEVLGVITVTNRSDEHSQITVLPTLWYRNTWIWGCKHEGCTMKPSIKQLGEGVVHCKHETLPKSRFYWGPDQNGKQPKLLFTENETNSQKLFGVDNYTPYVKDAFHRYVINHENDAVQPDGRGTKVAGLYVLNLGPGESFKIKIKLDNRSNCDEFEGEDVFSEKIFDQVVKERICDADEFYSKVLSEYLTEEEKHVSRQAFASLLFTKQFYHYVVKDWLAGDPDMPAPPQSRLDGRNTDWKHLFNRDVISMPDKWEYPWYATWDLAFHMLPMGRIDPKFAKDQLMLFLREWFMSPNGQIPAYEFNFSDVNPPVHALAVFSVFKMTGHKGNRDNMFLARCFQKLILNFTWWVNRKDPNGHNIFSGGFLGLDNIGVFDRSQPLPKNGQLEQADGTAWMGFFSLAMLGIALDLALEDPSYEDMASKFFEHFVAIVDAMNALGGHGLWHEEDGFYYDKIRFEDQEDVTCRIRSMVGLIPLFSVLVLEEEVVNKLPGFKKRLDWFLKNRKDISENMVKKPGSEYNYLLSIAGPKHFERISKYMFDEEEFLSEYGIRSLSRYHKEHPFEMCLDGQTYRVPYTSGESKSNLFGGNSNWRGPIWFPVNYVIMKALERYDFFYGDSLKVEFPTGSGNYMRLKDTSVEIASRLSKLFLPDGEGKRPCHGNDEIYWKNEHWKDEILFYEFFDGCTGRGCGASHQTGWTALVTDCLQQVARARASKDAETS</sequence>
<evidence type="ECO:0000259" key="1">
    <source>
        <dbReference type="Pfam" id="PF03200"/>
    </source>
</evidence>
<feature type="domain" description="Glycosyl hydrolase family 63 C-terminal" evidence="1">
    <location>
        <begin position="719"/>
        <end position="803"/>
    </location>
</feature>
<dbReference type="InterPro" id="IPR004888">
    <property type="entry name" value="Glycoside_hydrolase_63"/>
</dbReference>
<dbReference type="Pfam" id="PF03200">
    <property type="entry name" value="Glyco_hydro_63"/>
    <property type="match status" value="1"/>
</dbReference>
<dbReference type="PANTHER" id="PTHR10412:SF10">
    <property type="entry name" value="GLYCOSYL HYDROLASE FAMILY 63 C-TERMINAL DOMAIN-CONTAINING PROTEIN"/>
    <property type="match status" value="1"/>
</dbReference>
<dbReference type="InterPro" id="IPR008928">
    <property type="entry name" value="6-hairpin_glycosidase_sf"/>
</dbReference>
<dbReference type="GeneID" id="136805637"/>
<protein>
    <recommendedName>
        <fullName evidence="5">Glycosyl hydrolase family 63 C-terminal domain-containing protein</fullName>
    </recommendedName>
</protein>
<dbReference type="GO" id="GO:0004573">
    <property type="term" value="F:Glc3Man9GlcNAc2 oligosaccharide glucosidase activity"/>
    <property type="evidence" value="ECO:0007669"/>
    <property type="project" value="InterPro"/>
</dbReference>
<dbReference type="EnsemblMetazoa" id="CLYHEMT014868.1">
    <property type="protein sequence ID" value="CLYHEMP014868.1"/>
    <property type="gene ID" value="CLYHEMG014868"/>
</dbReference>